<evidence type="ECO:0000313" key="9">
    <source>
        <dbReference type="EMBL" id="VDN25472.1"/>
    </source>
</evidence>
<evidence type="ECO:0000313" key="10">
    <source>
        <dbReference type="Proteomes" id="UP000271098"/>
    </source>
</evidence>
<sequence length="76" mass="8811">MTRKCIISRSISLCGIFGAWLGAIALPLDWDRWWQRWPLPCVFGALLGACCGFLYSASHLIFTWFRGRRRKTTKFV</sequence>
<evidence type="ECO:0000256" key="2">
    <source>
        <dbReference type="ARBA" id="ARBA00004687"/>
    </source>
</evidence>
<evidence type="ECO:0000256" key="6">
    <source>
        <dbReference type="ARBA" id="ARBA00022989"/>
    </source>
</evidence>
<gene>
    <name evidence="9" type="ORF">GPUH_LOCUS15156</name>
</gene>
<keyword evidence="4 8" id="KW-0812">Transmembrane</keyword>
<dbReference type="InterPro" id="IPR009580">
    <property type="entry name" value="GPI_biosynthesis_protein_Pig-F"/>
</dbReference>
<organism evidence="9 10">
    <name type="scientific">Gongylonema pulchrum</name>
    <dbReference type="NCBI Taxonomy" id="637853"/>
    <lineage>
        <taxon>Eukaryota</taxon>
        <taxon>Metazoa</taxon>
        <taxon>Ecdysozoa</taxon>
        <taxon>Nematoda</taxon>
        <taxon>Chromadorea</taxon>
        <taxon>Rhabditida</taxon>
        <taxon>Spirurina</taxon>
        <taxon>Spiruromorpha</taxon>
        <taxon>Spiruroidea</taxon>
        <taxon>Gongylonematidae</taxon>
        <taxon>Gongylonema</taxon>
    </lineage>
</organism>
<evidence type="ECO:0000256" key="3">
    <source>
        <dbReference type="ARBA" id="ARBA00022502"/>
    </source>
</evidence>
<accession>A0A3P7Q0K6</accession>
<reference evidence="9 10" key="1">
    <citation type="submission" date="2018-11" db="EMBL/GenBank/DDBJ databases">
        <authorList>
            <consortium name="Pathogen Informatics"/>
        </authorList>
    </citation>
    <scope>NUCLEOTIDE SEQUENCE [LARGE SCALE GENOMIC DNA]</scope>
</reference>
<keyword evidence="6 8" id="KW-1133">Transmembrane helix</keyword>
<evidence type="ECO:0000256" key="4">
    <source>
        <dbReference type="ARBA" id="ARBA00022692"/>
    </source>
</evidence>
<evidence type="ECO:0000256" key="1">
    <source>
        <dbReference type="ARBA" id="ARBA00004477"/>
    </source>
</evidence>
<dbReference type="GO" id="GO:0005789">
    <property type="term" value="C:endoplasmic reticulum membrane"/>
    <property type="evidence" value="ECO:0007669"/>
    <property type="project" value="UniProtKB-SubCell"/>
</dbReference>
<dbReference type="AlphaFoldDB" id="A0A3P7Q0K6"/>
<keyword evidence="7 8" id="KW-0472">Membrane</keyword>
<dbReference type="OrthoDB" id="17366at2759"/>
<dbReference type="UniPathway" id="UPA00196"/>
<keyword evidence="5" id="KW-0256">Endoplasmic reticulum</keyword>
<evidence type="ECO:0008006" key="11">
    <source>
        <dbReference type="Google" id="ProtNLM"/>
    </source>
</evidence>
<proteinExistence type="predicted"/>
<feature type="transmembrane region" description="Helical" evidence="8">
    <location>
        <begin position="42"/>
        <end position="65"/>
    </location>
</feature>
<name>A0A3P7Q0K6_9BILA</name>
<evidence type="ECO:0000256" key="5">
    <source>
        <dbReference type="ARBA" id="ARBA00022824"/>
    </source>
</evidence>
<comment type="pathway">
    <text evidence="2">Glycolipid biosynthesis; glycosylphosphatidylinositol-anchor biosynthesis.</text>
</comment>
<comment type="subcellular location">
    <subcellularLocation>
        <location evidence="1">Endoplasmic reticulum membrane</location>
        <topology evidence="1">Multi-pass membrane protein</topology>
    </subcellularLocation>
</comment>
<protein>
    <recommendedName>
        <fullName evidence="11">Phosphatidylinositol-glycan biosynthesis class F protein</fullName>
    </recommendedName>
</protein>
<dbReference type="GO" id="GO:0006506">
    <property type="term" value="P:GPI anchor biosynthetic process"/>
    <property type="evidence" value="ECO:0007669"/>
    <property type="project" value="UniProtKB-UniPathway"/>
</dbReference>
<evidence type="ECO:0000256" key="8">
    <source>
        <dbReference type="SAM" id="Phobius"/>
    </source>
</evidence>
<keyword evidence="10" id="KW-1185">Reference proteome</keyword>
<evidence type="ECO:0000256" key="7">
    <source>
        <dbReference type="ARBA" id="ARBA00023136"/>
    </source>
</evidence>
<feature type="transmembrane region" description="Helical" evidence="8">
    <location>
        <begin position="12"/>
        <end position="30"/>
    </location>
</feature>
<dbReference type="EMBL" id="UYRT01082089">
    <property type="protein sequence ID" value="VDN25472.1"/>
    <property type="molecule type" value="Genomic_DNA"/>
</dbReference>
<keyword evidence="3" id="KW-0337">GPI-anchor biosynthesis</keyword>
<dbReference type="Pfam" id="PF06699">
    <property type="entry name" value="PIG-F"/>
    <property type="match status" value="1"/>
</dbReference>
<dbReference type="Proteomes" id="UP000271098">
    <property type="component" value="Unassembled WGS sequence"/>
</dbReference>